<evidence type="ECO:0000256" key="1">
    <source>
        <dbReference type="ARBA" id="ARBA00004613"/>
    </source>
</evidence>
<comment type="cofactor">
    <cofactor evidence="12">
        <name>Zn(2+)</name>
        <dbReference type="ChEBI" id="CHEBI:29105"/>
    </cofactor>
    <text evidence="12">Binds 1 zinc ion per subunit.</text>
</comment>
<keyword evidence="7 12" id="KW-0862">Zinc</keyword>
<evidence type="ECO:0000256" key="8">
    <source>
        <dbReference type="ARBA" id="ARBA00023049"/>
    </source>
</evidence>
<evidence type="ECO:0000256" key="11">
    <source>
        <dbReference type="PIRSR" id="PIRSR613273-1"/>
    </source>
</evidence>
<evidence type="ECO:0000256" key="3">
    <source>
        <dbReference type="ARBA" id="ARBA00022670"/>
    </source>
</evidence>
<feature type="binding site" evidence="12 14">
    <location>
        <position position="423"/>
    </location>
    <ligand>
        <name>Zn(2+)</name>
        <dbReference type="ChEBI" id="CHEBI:29105"/>
        <note>catalytic</note>
    </ligand>
</feature>
<keyword evidence="10" id="KW-0325">Glycoprotein</keyword>
<dbReference type="Gene3D" id="3.40.1620.60">
    <property type="match status" value="1"/>
</dbReference>
<dbReference type="GO" id="GO:0031012">
    <property type="term" value="C:extracellular matrix"/>
    <property type="evidence" value="ECO:0007669"/>
    <property type="project" value="TreeGrafter"/>
</dbReference>
<evidence type="ECO:0000259" key="16">
    <source>
        <dbReference type="PROSITE" id="PS50215"/>
    </source>
</evidence>
<dbReference type="InterPro" id="IPR036383">
    <property type="entry name" value="TSP1_rpt_sf"/>
</dbReference>
<dbReference type="InterPro" id="IPR024079">
    <property type="entry name" value="MetalloPept_cat_dom_sf"/>
</dbReference>
<dbReference type="InterPro" id="IPR045371">
    <property type="entry name" value="ADAMTS_CR_3"/>
</dbReference>
<comment type="subcellular location">
    <subcellularLocation>
        <location evidence="1">Secreted</location>
    </subcellularLocation>
</comment>
<dbReference type="FunFam" id="2.20.100.10:FF:000007">
    <property type="entry name" value="Thrombospondin 1"/>
    <property type="match status" value="1"/>
</dbReference>
<dbReference type="Gene3D" id="2.20.100.10">
    <property type="entry name" value="Thrombospondin type-1 (TSP1) repeat"/>
    <property type="match status" value="3"/>
</dbReference>
<dbReference type="GO" id="GO:0030198">
    <property type="term" value="P:extracellular matrix organization"/>
    <property type="evidence" value="ECO:0007669"/>
    <property type="project" value="InterPro"/>
</dbReference>
<evidence type="ECO:0000256" key="5">
    <source>
        <dbReference type="ARBA" id="ARBA00022737"/>
    </source>
</evidence>
<evidence type="ECO:0000256" key="15">
    <source>
        <dbReference type="SAM" id="SignalP"/>
    </source>
</evidence>
<dbReference type="Proteomes" id="UP000600918">
    <property type="component" value="Unassembled WGS sequence"/>
</dbReference>
<dbReference type="InterPro" id="IPR041645">
    <property type="entry name" value="ADAMTS_CR_2"/>
</dbReference>
<evidence type="ECO:0000256" key="7">
    <source>
        <dbReference type="ARBA" id="ARBA00022833"/>
    </source>
</evidence>
<dbReference type="OrthoDB" id="5855429at2759"/>
<feature type="binding site" evidence="12">
    <location>
        <position position="287"/>
    </location>
    <ligand>
        <name>Ca(2+)</name>
        <dbReference type="ChEBI" id="CHEBI:29108"/>
        <label>2</label>
    </ligand>
</feature>
<dbReference type="PANTHER" id="PTHR13723:SF304">
    <property type="entry name" value="A DISINTEGRIN AND METALLOPROTEINASE WITH THROMBOSPONDIN MOTIFS 2-LIKE PROTEIN"/>
    <property type="match status" value="1"/>
</dbReference>
<evidence type="ECO:0000313" key="18">
    <source>
        <dbReference type="Proteomes" id="UP000600918"/>
    </source>
</evidence>
<evidence type="ECO:0000256" key="2">
    <source>
        <dbReference type="ARBA" id="ARBA00022525"/>
    </source>
</evidence>
<feature type="chain" id="PRO_5032314678" description="Peptidase M12B domain-containing protein" evidence="15">
    <location>
        <begin position="27"/>
        <end position="1011"/>
    </location>
</feature>
<dbReference type="GO" id="GO:0046872">
    <property type="term" value="F:metal ion binding"/>
    <property type="evidence" value="ECO:0007669"/>
    <property type="project" value="UniProtKB-KW"/>
</dbReference>
<dbReference type="PRINTS" id="PR01705">
    <property type="entry name" value="TSP1REPEAT"/>
</dbReference>
<dbReference type="EMBL" id="JACSDY010000007">
    <property type="protein sequence ID" value="KAF7423337.1"/>
    <property type="molecule type" value="Genomic_DNA"/>
</dbReference>
<feature type="binding site" evidence="12">
    <location>
        <position position="479"/>
    </location>
    <ligand>
        <name>Ca(2+)</name>
        <dbReference type="ChEBI" id="CHEBI:29108"/>
        <label>1</label>
    </ligand>
</feature>
<organism evidence="17 18">
    <name type="scientific">Vespula pensylvanica</name>
    <name type="common">Western yellow jacket</name>
    <name type="synonym">Wasp</name>
    <dbReference type="NCBI Taxonomy" id="30213"/>
    <lineage>
        <taxon>Eukaryota</taxon>
        <taxon>Metazoa</taxon>
        <taxon>Ecdysozoa</taxon>
        <taxon>Arthropoda</taxon>
        <taxon>Hexapoda</taxon>
        <taxon>Insecta</taxon>
        <taxon>Pterygota</taxon>
        <taxon>Neoptera</taxon>
        <taxon>Endopterygota</taxon>
        <taxon>Hymenoptera</taxon>
        <taxon>Apocrita</taxon>
        <taxon>Aculeata</taxon>
        <taxon>Vespoidea</taxon>
        <taxon>Vespidae</taxon>
        <taxon>Vespinae</taxon>
        <taxon>Vespula</taxon>
    </lineage>
</organism>
<feature type="disulfide bond" evidence="13">
    <location>
        <begin position="517"/>
        <end position="540"/>
    </location>
</feature>
<keyword evidence="15" id="KW-0732">Signal</keyword>
<keyword evidence="2" id="KW-0964">Secreted</keyword>
<evidence type="ECO:0000313" key="17">
    <source>
        <dbReference type="EMBL" id="KAF7423337.1"/>
    </source>
</evidence>
<dbReference type="PRINTS" id="PR01857">
    <property type="entry name" value="ADAMTSFAMILY"/>
</dbReference>
<dbReference type="Pfam" id="PF00090">
    <property type="entry name" value="TSP_1"/>
    <property type="match status" value="1"/>
</dbReference>
<dbReference type="GO" id="GO:0006508">
    <property type="term" value="P:proteolysis"/>
    <property type="evidence" value="ECO:0007669"/>
    <property type="project" value="UniProtKB-KW"/>
</dbReference>
<feature type="binding site" evidence="12">
    <location>
        <position position="374"/>
    </location>
    <ligand>
        <name>Ca(2+)</name>
        <dbReference type="ChEBI" id="CHEBI:29108"/>
        <label>1</label>
    </ligand>
</feature>
<dbReference type="PROSITE" id="PS50215">
    <property type="entry name" value="ADAM_MEPRO"/>
    <property type="match status" value="1"/>
</dbReference>
<feature type="disulfide bond" evidence="13">
    <location>
        <begin position="595"/>
        <end position="632"/>
    </location>
</feature>
<keyword evidence="3" id="KW-0645">Protease</keyword>
<comment type="caution">
    <text evidence="14">Lacks conserved residue(s) required for the propagation of feature annotation.</text>
</comment>
<keyword evidence="5" id="KW-0677">Repeat</keyword>
<keyword evidence="6" id="KW-0378">Hydrolase</keyword>
<keyword evidence="18" id="KW-1185">Reference proteome</keyword>
<dbReference type="SUPFAM" id="SSF82895">
    <property type="entry name" value="TSP-1 type 1 repeat"/>
    <property type="match status" value="3"/>
</dbReference>
<dbReference type="InterPro" id="IPR013273">
    <property type="entry name" value="ADAMTS/ADAMTS-like"/>
</dbReference>
<dbReference type="InterPro" id="IPR050439">
    <property type="entry name" value="ADAMTS_ADAMTS-like"/>
</dbReference>
<dbReference type="GO" id="GO:0005576">
    <property type="term" value="C:extracellular region"/>
    <property type="evidence" value="ECO:0007669"/>
    <property type="project" value="UniProtKB-SubCell"/>
</dbReference>
<dbReference type="Pfam" id="PF19236">
    <property type="entry name" value="ADAMTS_CR_3"/>
    <property type="match status" value="1"/>
</dbReference>
<keyword evidence="4 12" id="KW-0479">Metal-binding</keyword>
<feature type="binding site" evidence="12 14">
    <location>
        <position position="419"/>
    </location>
    <ligand>
        <name>Zn(2+)</name>
        <dbReference type="ChEBI" id="CHEBI:29105"/>
        <note>catalytic</note>
    </ligand>
</feature>
<comment type="caution">
    <text evidence="17">The sequence shown here is derived from an EMBL/GenBank/DDBJ whole genome shotgun (WGS) entry which is preliminary data.</text>
</comment>
<feature type="disulfide bond" evidence="13">
    <location>
        <begin position="526"/>
        <end position="559"/>
    </location>
</feature>
<dbReference type="SMART" id="SM00608">
    <property type="entry name" value="ACR"/>
    <property type="match status" value="1"/>
</dbReference>
<feature type="binding site" evidence="12">
    <location>
        <position position="287"/>
    </location>
    <ligand>
        <name>Ca(2+)</name>
        <dbReference type="ChEBI" id="CHEBI:29108"/>
        <label>1</label>
    </ligand>
</feature>
<reference evidence="17" key="1">
    <citation type="journal article" date="2020" name="G3 (Bethesda)">
        <title>High-Quality Assemblies for Three Invasive Social Wasps from the &lt;i&gt;Vespula&lt;/i&gt; Genus.</title>
        <authorList>
            <person name="Harrop T.W.R."/>
            <person name="Guhlin J."/>
            <person name="McLaughlin G.M."/>
            <person name="Permina E."/>
            <person name="Stockwell P."/>
            <person name="Gilligan J."/>
            <person name="Le Lec M.F."/>
            <person name="Gruber M.A.M."/>
            <person name="Quinn O."/>
            <person name="Lovegrove M."/>
            <person name="Duncan E.J."/>
            <person name="Remnant E.J."/>
            <person name="Van Eeckhoven J."/>
            <person name="Graham B."/>
            <person name="Knapp R.A."/>
            <person name="Langford K.W."/>
            <person name="Kronenberg Z."/>
            <person name="Press M.O."/>
            <person name="Eacker S.M."/>
            <person name="Wilson-Rankin E.E."/>
            <person name="Purcell J."/>
            <person name="Lester P.J."/>
            <person name="Dearden P.K."/>
        </authorList>
    </citation>
    <scope>NUCLEOTIDE SEQUENCE</scope>
    <source>
        <strain evidence="17">Volc-1</strain>
    </source>
</reference>
<dbReference type="Pfam" id="PF01421">
    <property type="entry name" value="Reprolysin"/>
    <property type="match status" value="1"/>
</dbReference>
<evidence type="ECO:0000256" key="12">
    <source>
        <dbReference type="PIRSR" id="PIRSR613273-2"/>
    </source>
</evidence>
<accession>A0A834U923</accession>
<feature type="disulfide bond" evidence="13">
    <location>
        <begin position="439"/>
        <end position="465"/>
    </location>
</feature>
<dbReference type="AlphaFoldDB" id="A0A834U923"/>
<dbReference type="SMART" id="SM00209">
    <property type="entry name" value="TSP1"/>
    <property type="match status" value="3"/>
</dbReference>
<gene>
    <name evidence="17" type="ORF">H0235_008620</name>
</gene>
<keyword evidence="9 13" id="KW-1015">Disulfide bond</keyword>
<dbReference type="SUPFAM" id="SSF55486">
    <property type="entry name" value="Metalloproteases ('zincins'), catalytic domain"/>
    <property type="match status" value="1"/>
</dbReference>
<evidence type="ECO:0000256" key="6">
    <source>
        <dbReference type="ARBA" id="ARBA00022801"/>
    </source>
</evidence>
<dbReference type="CDD" id="cd04273">
    <property type="entry name" value="ZnMc_ADAMTS_like"/>
    <property type="match status" value="1"/>
</dbReference>
<dbReference type="Gene3D" id="3.40.390.10">
    <property type="entry name" value="Collagenase (Catalytic Domain)"/>
    <property type="match status" value="1"/>
</dbReference>
<evidence type="ECO:0000256" key="14">
    <source>
        <dbReference type="PROSITE-ProRule" id="PRU00276"/>
    </source>
</evidence>
<feature type="disulfide bond" evidence="13">
    <location>
        <begin position="610"/>
        <end position="622"/>
    </location>
</feature>
<feature type="domain" description="Peptidase M12B" evidence="16">
    <location>
        <begin position="284"/>
        <end position="484"/>
    </location>
</feature>
<dbReference type="GO" id="GO:0004222">
    <property type="term" value="F:metalloendopeptidase activity"/>
    <property type="evidence" value="ECO:0007669"/>
    <property type="project" value="InterPro"/>
</dbReference>
<evidence type="ECO:0000256" key="13">
    <source>
        <dbReference type="PIRSR" id="PIRSR613273-3"/>
    </source>
</evidence>
<dbReference type="InterPro" id="IPR001590">
    <property type="entry name" value="Peptidase_M12B"/>
</dbReference>
<evidence type="ECO:0000256" key="9">
    <source>
        <dbReference type="ARBA" id="ARBA00023157"/>
    </source>
</evidence>
<proteinExistence type="predicted"/>
<keyword evidence="12" id="KW-0106">Calcium</keyword>
<keyword evidence="8" id="KW-0482">Metalloprotease</keyword>
<dbReference type="Pfam" id="PF17771">
    <property type="entry name" value="ADAMTS_CR_2"/>
    <property type="match status" value="1"/>
</dbReference>
<dbReference type="InterPro" id="IPR006586">
    <property type="entry name" value="ADAM_Cys-rich"/>
</dbReference>
<sequence length="1011" mass="115016">MRQGASMPQSKLSSLLVMTWLLGTIACKSRVDELIQSFIEYEIVYPTIITDDLSSSLRDHRLPFENRSRNLQEETTIYVIVKNWTLRTTINDRLTLSKDLHLRGGKNFNKSFDCDLRHGIVENNENISSVVLTICLDEIYAFVIVDGRSFFVEPLTNGRHIFYESNNTGWWSSSRKSSKNFGPSIEIFPLYYTKKKDGLKNPTRRSKREIRSIKSNGFYNLTGDVFDMENFDLGAGDNEDFLKKDEDVMIERLPQRNDPEDVGYFSNPSWSRSKVPKRKQLPPRWLEVAIAADYSVIEFHGPRVQQYVLALLNIVSAVFRDPSLDSNMVLVVARVILYTEKKDSLVQDGNSRRSLENVNKWNRKLLSLSKDSHDIAIWLTRLDIGGPSGYAPVSGVCNPARSCTLNRDEGLTSAFIIAHEVAHILGLTHDGDKTAGNFCVEEASLGSVMAPMVAATFHHFYWSTCSRKEFHRKVKQWSCLLNRPNDNNTTRLDINIQEMFTMDEQCRVEFGQGYHLCKSFEIREPCSRLWCGNSNISQACKTKKGPPMEGTLCGKNKWCVNGRCESMDRERSNLEPLFYNPRNGGWSVWSSWNKCSRTCGVGVQCRSRSCNNPRPAYGGKYCMGPSEDCRICESAKCTTNIDLRAQQCSRLIGILDFKEISSKVNMTWLAYEPEELELKCRLVCRSKETGEIFYSGKNLMNGTPCSYGSTDICIQGECKRMGCDNVFNSEKVFDSCGTCNGNDSDCDYVVNKFQRKLRRAMTRVALLPRNGINMAVNVTIMKTSFSHKINTTFVIMDGKRRRHKVNDFNTKGHELLAVEGTAFRIQITSNNKYAIKTRGMALDDVIVSFVVPTDVIKSGTSIAVSSRYSINRNERNTDKRYLWLVGGWNFCSVSCGGGIRRKMIACKDDKTGRIVSRRKCAFLPKPFLKMETCNIQSCDYKWLPGPWETCSVTCGNFGIQTRQLHCVRSSYNESEIISSNELEAYRIILRPSLCMDHQRPSIEQECNRIAC</sequence>
<feature type="signal peptide" evidence="15">
    <location>
        <begin position="1"/>
        <end position="26"/>
    </location>
</feature>
<dbReference type="Pfam" id="PF19030">
    <property type="entry name" value="TSP1_ADAMTS"/>
    <property type="match status" value="2"/>
</dbReference>
<dbReference type="PROSITE" id="PS50092">
    <property type="entry name" value="TSP1"/>
    <property type="match status" value="2"/>
</dbReference>
<feature type="disulfide bond" evidence="13">
    <location>
        <begin position="506"/>
        <end position="531"/>
    </location>
</feature>
<evidence type="ECO:0000256" key="10">
    <source>
        <dbReference type="ARBA" id="ARBA00023180"/>
    </source>
</evidence>
<name>A0A834U923_VESPE</name>
<feature type="active site" evidence="11 14">
    <location>
        <position position="420"/>
    </location>
</feature>
<evidence type="ECO:0000256" key="4">
    <source>
        <dbReference type="ARBA" id="ARBA00022723"/>
    </source>
</evidence>
<protein>
    <recommendedName>
        <fullName evidence="16">Peptidase M12B domain-containing protein</fullName>
    </recommendedName>
</protein>
<feature type="binding site" evidence="12 14">
    <location>
        <position position="429"/>
    </location>
    <ligand>
        <name>Zn(2+)</name>
        <dbReference type="ChEBI" id="CHEBI:29105"/>
        <note>catalytic</note>
    </ligand>
</feature>
<dbReference type="Gene3D" id="2.60.120.830">
    <property type="match status" value="1"/>
</dbReference>
<feature type="disulfide bond" evidence="13">
    <location>
        <begin position="553"/>
        <end position="564"/>
    </location>
</feature>
<dbReference type="PROSITE" id="PS51257">
    <property type="entry name" value="PROKAR_LIPOPROTEIN"/>
    <property type="match status" value="1"/>
</dbReference>
<feature type="disulfide bond" evidence="13">
    <location>
        <begin position="599"/>
        <end position="637"/>
    </location>
</feature>
<dbReference type="PANTHER" id="PTHR13723">
    <property type="entry name" value="ADAMTS A DISINTEGRIN AND METALLOPROTEASE WITH THROMBOSPONDIN MOTIFS PROTEASE"/>
    <property type="match status" value="1"/>
</dbReference>
<feature type="disulfide bond" evidence="13">
    <location>
        <begin position="397"/>
        <end position="479"/>
    </location>
</feature>
<dbReference type="InterPro" id="IPR000884">
    <property type="entry name" value="TSP1_rpt"/>
</dbReference>